<feature type="transmembrane region" description="Helical" evidence="8">
    <location>
        <begin position="205"/>
        <end position="229"/>
    </location>
</feature>
<reference evidence="10 11" key="1">
    <citation type="submission" date="2019-02" db="EMBL/GenBank/DDBJ databases">
        <title>Genomic Encyclopedia of Type Strains, Phase IV (KMG-IV): sequencing the most valuable type-strain genomes for metagenomic binning, comparative biology and taxonomic classification.</title>
        <authorList>
            <person name="Goeker M."/>
        </authorList>
    </citation>
    <scope>NUCLEOTIDE SEQUENCE [LARGE SCALE GENOMIC DNA]</scope>
    <source>
        <strain evidence="10 11">DSM 10617</strain>
    </source>
</reference>
<keyword evidence="3" id="KW-0813">Transport</keyword>
<dbReference type="Pfam" id="PF00892">
    <property type="entry name" value="EamA"/>
    <property type="match status" value="1"/>
</dbReference>
<keyword evidence="11" id="KW-1185">Reference proteome</keyword>
<name>A0A4Q7LU92_9BURK</name>
<comment type="subcellular location">
    <subcellularLocation>
        <location evidence="1">Cell membrane</location>
        <topology evidence="1">Multi-pass membrane protein</topology>
    </subcellularLocation>
</comment>
<feature type="transmembrane region" description="Helical" evidence="8">
    <location>
        <begin position="236"/>
        <end position="257"/>
    </location>
</feature>
<dbReference type="RefSeq" id="WP_130480849.1">
    <property type="nucleotide sequence ID" value="NZ_SGWV01000007.1"/>
</dbReference>
<evidence type="ECO:0000259" key="9">
    <source>
        <dbReference type="Pfam" id="PF00892"/>
    </source>
</evidence>
<feature type="transmembrane region" description="Helical" evidence="8">
    <location>
        <begin position="67"/>
        <end position="87"/>
    </location>
</feature>
<evidence type="ECO:0000256" key="3">
    <source>
        <dbReference type="ARBA" id="ARBA00022448"/>
    </source>
</evidence>
<dbReference type="SUPFAM" id="SSF103481">
    <property type="entry name" value="Multidrug resistance efflux transporter EmrE"/>
    <property type="match status" value="2"/>
</dbReference>
<feature type="transmembrane region" description="Helical" evidence="8">
    <location>
        <begin position="263"/>
        <end position="284"/>
    </location>
</feature>
<organism evidence="10 11">
    <name type="scientific">Sphaerotilus mobilis</name>
    <dbReference type="NCBI Taxonomy" id="47994"/>
    <lineage>
        <taxon>Bacteria</taxon>
        <taxon>Pseudomonadati</taxon>
        <taxon>Pseudomonadota</taxon>
        <taxon>Betaproteobacteria</taxon>
        <taxon>Burkholderiales</taxon>
        <taxon>Sphaerotilaceae</taxon>
        <taxon>Sphaerotilus</taxon>
    </lineage>
</organism>
<evidence type="ECO:0000256" key="1">
    <source>
        <dbReference type="ARBA" id="ARBA00004651"/>
    </source>
</evidence>
<keyword evidence="7 8" id="KW-0472">Membrane</keyword>
<comment type="caution">
    <text evidence="10">The sequence shown here is derived from an EMBL/GenBank/DDBJ whole genome shotgun (WGS) entry which is preliminary data.</text>
</comment>
<dbReference type="InterPro" id="IPR004626">
    <property type="entry name" value="RarD"/>
</dbReference>
<dbReference type="PANTHER" id="PTHR22911">
    <property type="entry name" value="ACYL-MALONYL CONDENSING ENZYME-RELATED"/>
    <property type="match status" value="1"/>
</dbReference>
<sequence>MRRGALQAATAYVLWGLFPLYFRLVDEIPALEITAHRVVWSLVFMAVLMTALRRTAWLRPALGDRRVMLAFVGSSVLLATNWFIYVWAVTNGRVVEASLGYFINPLFNVLLGRLVLGERLVLAQKAAVALAAAGVAWLAWQTGQVPWISLALAASFGTYGLLRKKAPLGTLEGLTLESLLLGPLALIGLLWMGTQGATGFQHASLSTQLLLAAAGPLTAIPLIFFGAAAQRIPMSLLGMLQYIGPTIQLALGVWLFGEPFGGARLQGFVLIWIACVVFSAEMLWRHRPRDPVVDAVDAEPM</sequence>
<feature type="transmembrane region" description="Helical" evidence="8">
    <location>
        <begin position="5"/>
        <end position="22"/>
    </location>
</feature>
<comment type="similarity">
    <text evidence="2">Belongs to the EamA transporter family.</text>
</comment>
<evidence type="ECO:0000256" key="5">
    <source>
        <dbReference type="ARBA" id="ARBA00022692"/>
    </source>
</evidence>
<dbReference type="Proteomes" id="UP000293433">
    <property type="component" value="Unassembled WGS sequence"/>
</dbReference>
<dbReference type="OrthoDB" id="369870at2"/>
<keyword evidence="6 8" id="KW-1133">Transmembrane helix</keyword>
<evidence type="ECO:0000256" key="7">
    <source>
        <dbReference type="ARBA" id="ARBA00023136"/>
    </source>
</evidence>
<proteinExistence type="inferred from homology"/>
<feature type="domain" description="EamA" evidence="9">
    <location>
        <begin position="3"/>
        <end position="138"/>
    </location>
</feature>
<feature type="transmembrane region" description="Helical" evidence="8">
    <location>
        <begin position="146"/>
        <end position="162"/>
    </location>
</feature>
<dbReference type="GO" id="GO:0005886">
    <property type="term" value="C:plasma membrane"/>
    <property type="evidence" value="ECO:0007669"/>
    <property type="project" value="UniProtKB-SubCell"/>
</dbReference>
<protein>
    <submittedName>
        <fullName evidence="10">Chloramphenicol-sensitive protein RarD</fullName>
    </submittedName>
</protein>
<evidence type="ECO:0000313" key="10">
    <source>
        <dbReference type="EMBL" id="RZS58735.1"/>
    </source>
</evidence>
<accession>A0A4Q7LU92</accession>
<evidence type="ECO:0000313" key="11">
    <source>
        <dbReference type="Proteomes" id="UP000293433"/>
    </source>
</evidence>
<keyword evidence="4" id="KW-1003">Cell membrane</keyword>
<evidence type="ECO:0000256" key="4">
    <source>
        <dbReference type="ARBA" id="ARBA00022475"/>
    </source>
</evidence>
<dbReference type="PANTHER" id="PTHR22911:SF137">
    <property type="entry name" value="SOLUTE CARRIER FAMILY 35 MEMBER G2-RELATED"/>
    <property type="match status" value="1"/>
</dbReference>
<evidence type="ECO:0000256" key="2">
    <source>
        <dbReference type="ARBA" id="ARBA00007362"/>
    </source>
</evidence>
<evidence type="ECO:0000256" key="6">
    <source>
        <dbReference type="ARBA" id="ARBA00022989"/>
    </source>
</evidence>
<feature type="transmembrane region" description="Helical" evidence="8">
    <location>
        <begin position="34"/>
        <end position="55"/>
    </location>
</feature>
<keyword evidence="5 8" id="KW-0812">Transmembrane</keyword>
<dbReference type="NCBIfam" id="TIGR00688">
    <property type="entry name" value="rarD"/>
    <property type="match status" value="1"/>
</dbReference>
<dbReference type="EMBL" id="SGWV01000007">
    <property type="protein sequence ID" value="RZS58735.1"/>
    <property type="molecule type" value="Genomic_DNA"/>
</dbReference>
<dbReference type="InterPro" id="IPR000620">
    <property type="entry name" value="EamA_dom"/>
</dbReference>
<feature type="transmembrane region" description="Helical" evidence="8">
    <location>
        <begin position="174"/>
        <end position="193"/>
    </location>
</feature>
<dbReference type="AlphaFoldDB" id="A0A4Q7LU92"/>
<dbReference type="InterPro" id="IPR037185">
    <property type="entry name" value="EmrE-like"/>
</dbReference>
<evidence type="ECO:0000256" key="8">
    <source>
        <dbReference type="SAM" id="Phobius"/>
    </source>
</evidence>
<gene>
    <name evidence="10" type="ORF">EV685_1033</name>
</gene>
<feature type="transmembrane region" description="Helical" evidence="8">
    <location>
        <begin position="99"/>
        <end position="116"/>
    </location>
</feature>